<organism evidence="11 12">
    <name type="scientific">Callipepla squamata</name>
    <name type="common">Scaled quail</name>
    <dbReference type="NCBI Taxonomy" id="9009"/>
    <lineage>
        <taxon>Eukaryota</taxon>
        <taxon>Metazoa</taxon>
        <taxon>Chordata</taxon>
        <taxon>Craniata</taxon>
        <taxon>Vertebrata</taxon>
        <taxon>Euteleostomi</taxon>
        <taxon>Archelosauria</taxon>
        <taxon>Archosauria</taxon>
        <taxon>Dinosauria</taxon>
        <taxon>Saurischia</taxon>
        <taxon>Theropoda</taxon>
        <taxon>Coelurosauria</taxon>
        <taxon>Aves</taxon>
        <taxon>Neognathae</taxon>
        <taxon>Galloanserae</taxon>
        <taxon>Galliformes</taxon>
        <taxon>Odontophoridae</taxon>
        <taxon>Callipepla</taxon>
    </lineage>
</organism>
<evidence type="ECO:0000256" key="5">
    <source>
        <dbReference type="ARBA" id="ARBA00022737"/>
    </source>
</evidence>
<dbReference type="InterPro" id="IPR016024">
    <property type="entry name" value="ARM-type_fold"/>
</dbReference>
<dbReference type="Proteomes" id="UP000198323">
    <property type="component" value="Unassembled WGS sequence"/>
</dbReference>
<keyword evidence="12" id="KW-1185">Reference proteome</keyword>
<feature type="region of interest" description="Disordered" evidence="8">
    <location>
        <begin position="1"/>
        <end position="47"/>
    </location>
</feature>
<name>A0A226NL65_CALSU</name>
<accession>A0A226NL65</accession>
<dbReference type="Gene3D" id="1.25.10.10">
    <property type="entry name" value="Leucine-rich Repeat Variant"/>
    <property type="match status" value="1"/>
</dbReference>
<keyword evidence="3" id="KW-0813">Transport</keyword>
<dbReference type="GO" id="GO:0031267">
    <property type="term" value="F:small GTPase binding"/>
    <property type="evidence" value="ECO:0007669"/>
    <property type="project" value="InterPro"/>
</dbReference>
<dbReference type="AlphaFoldDB" id="A0A226NL65"/>
<evidence type="ECO:0000256" key="8">
    <source>
        <dbReference type="SAM" id="MobiDB-lite"/>
    </source>
</evidence>
<dbReference type="GO" id="GO:0006606">
    <property type="term" value="P:protein import into nucleus"/>
    <property type="evidence" value="ECO:0007669"/>
    <property type="project" value="InterPro"/>
</dbReference>
<keyword evidence="7" id="KW-0539">Nucleus</keyword>
<dbReference type="EMBL" id="MCFN01000020">
    <property type="protein sequence ID" value="OXB68192.1"/>
    <property type="molecule type" value="Genomic_DNA"/>
</dbReference>
<dbReference type="OrthoDB" id="543373at2759"/>
<feature type="domain" description="IPO4/5-like TPR repeats" evidence="10">
    <location>
        <begin position="164"/>
        <end position="292"/>
    </location>
</feature>
<evidence type="ECO:0000256" key="3">
    <source>
        <dbReference type="ARBA" id="ARBA00022448"/>
    </source>
</evidence>
<evidence type="ECO:0000256" key="7">
    <source>
        <dbReference type="ARBA" id="ARBA00023242"/>
    </source>
</evidence>
<dbReference type="Pfam" id="PF25780">
    <property type="entry name" value="TPR_IPO5"/>
    <property type="match status" value="1"/>
</dbReference>
<evidence type="ECO:0000256" key="6">
    <source>
        <dbReference type="ARBA" id="ARBA00022927"/>
    </source>
</evidence>
<feature type="domain" description="Importin N-terminal" evidence="9">
    <location>
        <begin position="105"/>
        <end position="158"/>
    </location>
</feature>
<dbReference type="SUPFAM" id="SSF48371">
    <property type="entry name" value="ARM repeat"/>
    <property type="match status" value="1"/>
</dbReference>
<evidence type="ECO:0000256" key="2">
    <source>
        <dbReference type="ARBA" id="ARBA00004496"/>
    </source>
</evidence>
<dbReference type="Pfam" id="PF03810">
    <property type="entry name" value="IBN_N"/>
    <property type="match status" value="1"/>
</dbReference>
<keyword evidence="6" id="KW-0653">Protein transport</keyword>
<gene>
    <name evidence="11" type="ORF">ASZ78_014138</name>
</gene>
<protein>
    <submittedName>
        <fullName evidence="11">Uncharacterized protein</fullName>
    </submittedName>
</protein>
<dbReference type="InterPro" id="IPR057672">
    <property type="entry name" value="TPR_IPO4/5"/>
</dbReference>
<comment type="caution">
    <text evidence="11">The sequence shown here is derived from an EMBL/GenBank/DDBJ whole genome shotgun (WGS) entry which is preliminary data.</text>
</comment>
<dbReference type="InterPro" id="IPR011989">
    <property type="entry name" value="ARM-like"/>
</dbReference>
<evidence type="ECO:0000313" key="12">
    <source>
        <dbReference type="Proteomes" id="UP000198323"/>
    </source>
</evidence>
<reference evidence="11 12" key="1">
    <citation type="submission" date="2016-07" db="EMBL/GenBank/DDBJ databases">
        <title>Disparate Historic Effective Population Sizes Predicted by Modern Levels of Genome Diversity for the Scaled Quail (Callipepla squamata) and the Northern Bobwhite (Colinus virginianus): Inferences from First and Second Generation Draft Genome Assemblies for Sympatric New World Quail.</title>
        <authorList>
            <person name="Oldeschulte D.L."/>
            <person name="Halley Y.A."/>
            <person name="Bhattarai E.K."/>
            <person name="Brashear W.A."/>
            <person name="Hill J."/>
            <person name="Metz R.P."/>
            <person name="Johnson C.D."/>
            <person name="Rollins D."/>
            <person name="Peterson M.J."/>
            <person name="Bickhart D.M."/>
            <person name="Decker J.E."/>
            <person name="Seabury C.M."/>
        </authorList>
    </citation>
    <scope>NUCLEOTIDE SEQUENCE [LARGE SCALE GENOMIC DNA]</scope>
    <source>
        <strain evidence="11 12">Texas</strain>
        <tissue evidence="11">Leg muscle</tissue>
    </source>
</reference>
<dbReference type="GO" id="GO:0005737">
    <property type="term" value="C:cytoplasm"/>
    <property type="evidence" value="ECO:0007669"/>
    <property type="project" value="UniProtKB-SubCell"/>
</dbReference>
<evidence type="ECO:0000313" key="11">
    <source>
        <dbReference type="EMBL" id="OXB68192.1"/>
    </source>
</evidence>
<evidence type="ECO:0000259" key="9">
    <source>
        <dbReference type="Pfam" id="PF03810"/>
    </source>
</evidence>
<dbReference type="InterPro" id="IPR040122">
    <property type="entry name" value="Importin_beta"/>
</dbReference>
<keyword evidence="5" id="KW-0677">Repeat</keyword>
<proteinExistence type="predicted"/>
<evidence type="ECO:0000256" key="1">
    <source>
        <dbReference type="ARBA" id="ARBA00004123"/>
    </source>
</evidence>
<dbReference type="PANTHER" id="PTHR10527">
    <property type="entry name" value="IMPORTIN BETA"/>
    <property type="match status" value="1"/>
</dbReference>
<comment type="subcellular location">
    <subcellularLocation>
        <location evidence="2">Cytoplasm</location>
    </subcellularLocation>
    <subcellularLocation>
        <location evidence="1">Nucleus</location>
    </subcellularLocation>
</comment>
<sequence length="293" mass="32471">MGAQKSAAGHGGEPGERAAQPPPPPPRPARLGRQRRRLPPPLPARPCVPARPASLSFPFAAMAAATEQEQQQFYLLLGNLLSPDNAVRKQAEETYENIPGQSKITFLLQAIRNTAAAEEARQMAAVLLRRLLSSAFEEVYPALSPDDQTSIKTGLLLIIQLETQSSMRKKICDIVAELARNLIDEDGNNQWPEVLKFLFDSVSSQNVGLREAALHIFWNFPGIFGNQQQHYLEVIKRMLVQCMQDQEHPSIKTLSARAAAAFVLANEHNIPLLKHFADLLPGILQVRNHTSEQ</sequence>
<keyword evidence="4" id="KW-0963">Cytoplasm</keyword>
<dbReference type="STRING" id="9009.A0A226NL65"/>
<evidence type="ECO:0000259" key="10">
    <source>
        <dbReference type="Pfam" id="PF25780"/>
    </source>
</evidence>
<evidence type="ECO:0000256" key="4">
    <source>
        <dbReference type="ARBA" id="ARBA00022490"/>
    </source>
</evidence>
<dbReference type="InterPro" id="IPR001494">
    <property type="entry name" value="Importin-beta_N"/>
</dbReference>